<proteinExistence type="predicted"/>
<evidence type="ECO:0000256" key="1">
    <source>
        <dbReference type="SAM" id="MobiDB-lite"/>
    </source>
</evidence>
<dbReference type="STRING" id="1220162.K1WGH2"/>
<dbReference type="eggNOG" id="ENOG502T6JY">
    <property type="taxonomic scope" value="Eukaryota"/>
</dbReference>
<dbReference type="HOGENOM" id="CLU_1214700_0_0_1"/>
<dbReference type="InParanoid" id="K1WGH2"/>
<comment type="caution">
    <text evidence="3">The sequence shown here is derived from an EMBL/GenBank/DDBJ whole genome shotgun (WGS) entry which is preliminary data.</text>
</comment>
<gene>
    <name evidence="3" type="ORF">A1Q2_05077</name>
</gene>
<dbReference type="InterPro" id="IPR016181">
    <property type="entry name" value="Acyl_CoA_acyltransferase"/>
</dbReference>
<protein>
    <recommendedName>
        <fullName evidence="2">N-acetyltransferase domain-containing protein</fullName>
    </recommendedName>
</protein>
<dbReference type="PANTHER" id="PTHR43792:SF16">
    <property type="entry name" value="N-ACETYLTRANSFERASE DOMAIN-CONTAINING PROTEIN"/>
    <property type="match status" value="1"/>
</dbReference>
<name>K1WGH2_TRIAC</name>
<dbReference type="AlphaFoldDB" id="K1WGH2"/>
<dbReference type="PANTHER" id="PTHR43792">
    <property type="entry name" value="GNAT FAMILY, PUTATIVE (AFU_ORTHOLOGUE AFUA_3G00765)-RELATED-RELATED"/>
    <property type="match status" value="1"/>
</dbReference>
<dbReference type="OMA" id="WARRECG"/>
<dbReference type="InterPro" id="IPR000182">
    <property type="entry name" value="GNAT_dom"/>
</dbReference>
<sequence>MSASTSTKLDRSSPEYKRSLTEALRWDHDRREPYLLLPTGDRIVPFRPGIASDIAALFNSPEIGRRLYRLPWPMSVAWAEDWVQGEIEKQEGYLAELVESLPSAPEPLSEDGGLGSGITQGEGLHKAPGTRALSGMPFKSIRDASGKIVGDIGLTPSDADPDTYTADMWHLGYVLAEGATGRGLMIAAVGAVLAWAKEWMGVKAIEAIVENDNPGSIGVLLATGFERVGDTVTDWPEEKGGGKRYGGRWIWKADA</sequence>
<feature type="domain" description="N-acetyltransferase" evidence="2">
    <location>
        <begin position="45"/>
        <end position="226"/>
    </location>
</feature>
<dbReference type="InterPro" id="IPR051531">
    <property type="entry name" value="N-acetyltransferase"/>
</dbReference>
<organism evidence="3 4">
    <name type="scientific">Trichosporon asahii var. asahii (strain CBS 8904)</name>
    <name type="common">Yeast</name>
    <dbReference type="NCBI Taxonomy" id="1220162"/>
    <lineage>
        <taxon>Eukaryota</taxon>
        <taxon>Fungi</taxon>
        <taxon>Dikarya</taxon>
        <taxon>Basidiomycota</taxon>
        <taxon>Agaricomycotina</taxon>
        <taxon>Tremellomycetes</taxon>
        <taxon>Trichosporonales</taxon>
        <taxon>Trichosporonaceae</taxon>
        <taxon>Trichosporon</taxon>
    </lineage>
</organism>
<dbReference type="GO" id="GO:0016747">
    <property type="term" value="F:acyltransferase activity, transferring groups other than amino-acyl groups"/>
    <property type="evidence" value="ECO:0007669"/>
    <property type="project" value="InterPro"/>
</dbReference>
<dbReference type="Proteomes" id="UP000006757">
    <property type="component" value="Unassembled WGS sequence"/>
</dbReference>
<dbReference type="EMBL" id="AMBO01000338">
    <property type="protein sequence ID" value="EKD00589.1"/>
    <property type="molecule type" value="Genomic_DNA"/>
</dbReference>
<evidence type="ECO:0000259" key="2">
    <source>
        <dbReference type="Pfam" id="PF13302"/>
    </source>
</evidence>
<evidence type="ECO:0000313" key="3">
    <source>
        <dbReference type="EMBL" id="EKD00589.1"/>
    </source>
</evidence>
<evidence type="ECO:0000313" key="4">
    <source>
        <dbReference type="Proteomes" id="UP000006757"/>
    </source>
</evidence>
<dbReference type="OrthoDB" id="630895at2759"/>
<accession>K1WGH2</accession>
<keyword evidence="4" id="KW-1185">Reference proteome</keyword>
<feature type="region of interest" description="Disordered" evidence="1">
    <location>
        <begin position="105"/>
        <end position="129"/>
    </location>
</feature>
<reference evidence="3 4" key="1">
    <citation type="journal article" date="2012" name="Eukaryot. Cell">
        <title>Genome sequence of the Trichosporon asahii environmental strain CBS 8904.</title>
        <authorList>
            <person name="Yang R.Y."/>
            <person name="Li H.T."/>
            <person name="Zhu H."/>
            <person name="Zhou G.P."/>
            <person name="Wang M."/>
            <person name="Wang L."/>
        </authorList>
    </citation>
    <scope>NUCLEOTIDE SEQUENCE [LARGE SCALE GENOMIC DNA]</scope>
    <source>
        <strain evidence="3 4">CBS 8904</strain>
    </source>
</reference>
<dbReference type="Gene3D" id="3.40.630.30">
    <property type="match status" value="1"/>
</dbReference>
<dbReference type="Pfam" id="PF13302">
    <property type="entry name" value="Acetyltransf_3"/>
    <property type="match status" value="1"/>
</dbReference>
<dbReference type="SUPFAM" id="SSF55729">
    <property type="entry name" value="Acyl-CoA N-acyltransferases (Nat)"/>
    <property type="match status" value="1"/>
</dbReference>